<dbReference type="SUPFAM" id="SSF48371">
    <property type="entry name" value="ARM repeat"/>
    <property type="match status" value="2"/>
</dbReference>
<evidence type="ECO:0000259" key="3">
    <source>
        <dbReference type="Pfam" id="PF13676"/>
    </source>
</evidence>
<comment type="caution">
    <text evidence="4">The sequence shown here is derived from an EMBL/GenBank/DDBJ whole genome shotgun (WGS) entry which is preliminary data.</text>
</comment>
<evidence type="ECO:0000313" key="4">
    <source>
        <dbReference type="EMBL" id="KAJ7391631.1"/>
    </source>
</evidence>
<protein>
    <recommendedName>
        <fullName evidence="3">TIR domain-containing protein</fullName>
    </recommendedName>
</protein>
<dbReference type="InterPro" id="IPR000157">
    <property type="entry name" value="TIR_dom"/>
</dbReference>
<reference evidence="4" key="1">
    <citation type="submission" date="2023-01" db="EMBL/GenBank/DDBJ databases">
        <title>Genome assembly of the deep-sea coral Lophelia pertusa.</title>
        <authorList>
            <person name="Herrera S."/>
            <person name="Cordes E."/>
        </authorList>
    </citation>
    <scope>NUCLEOTIDE SEQUENCE</scope>
    <source>
        <strain evidence="4">USNM1676648</strain>
        <tissue evidence="4">Polyp</tissue>
    </source>
</reference>
<dbReference type="PANTHER" id="PTHR46270:SF2">
    <property type="entry name" value="TIR DOMAIN-CONTAINING PROTEIN"/>
    <property type="match status" value="1"/>
</dbReference>
<dbReference type="Gene3D" id="1.25.10.10">
    <property type="entry name" value="Leucine-rich Repeat Variant"/>
    <property type="match status" value="2"/>
</dbReference>
<name>A0A9X0D9M5_9CNID</name>
<dbReference type="Gene3D" id="3.40.50.10140">
    <property type="entry name" value="Toll/interleukin-1 receptor homology (TIR) domain"/>
    <property type="match status" value="1"/>
</dbReference>
<feature type="compositionally biased region" description="Basic and acidic residues" evidence="2">
    <location>
        <begin position="661"/>
        <end position="674"/>
    </location>
</feature>
<dbReference type="Proteomes" id="UP001163046">
    <property type="component" value="Unassembled WGS sequence"/>
</dbReference>
<feature type="region of interest" description="Disordered" evidence="2">
    <location>
        <begin position="1"/>
        <end position="20"/>
    </location>
</feature>
<keyword evidence="5" id="KW-1185">Reference proteome</keyword>
<accession>A0A9X0D9M5</accession>
<feature type="domain" description="TIR" evidence="3">
    <location>
        <begin position="423"/>
        <end position="541"/>
    </location>
</feature>
<sequence length="1009" mass="113137">MGSGASHGKARKDDFQKFQSADKTSNFRDVNNFSAAETAELEEKANFKDMETPSIFSEAERSINVLKTHLLEGTLASKEVVTCCVELLKFSCSMDEDEAIKTAALDFVIEKDIPRLMFEIYGTLSAKYPDLVKYDREKQKDSEDEIAVEELEQAQNILNVLAGFTVNLTDFPHMAVEFGKTGIIPIFLEMTKALEDSIPDMIPFEDPETKIISQFTARGRTLSRLLGLLVNLAKQVSNRTAFKDGNGVEYLLPFLKSQVTAYYIKSLFFLAYLIEEDNNKTIMADAEPIKFIIEMLDRAAKSSTRDYLGFSTSDIADGISKIAVNESNSKQFGLNGGIPVIVNMLTTSQQDAERLGGTKALWMLSFDTTNRALIKAIPSAIEILQSLTKHPNKDVVKASQGILWEIERNRDFTSSAPTKAQHIMISYQWDCQDTMIQVKDKLRSTGFNVWIDVEEMKGSTLESMASAVEHCTVFLMAISQKYLESPNCRSEAEYAYQLRKQIIPLMMEPRFQPSGWLGIIVGTKLWMDFREARNVEAGTSHLIRELGKKGKSQGREKDKSKEDDLLKTTLLSYKKKHRSVYVYLSEGEKLIRSLRCYLMSGQLATGEAFWKADALVGLYTKIPDQESRTLVVNFLVDVNLPESLIEIVRTLRGNYPEAFSQEEKRDVPREEKSQKRAKKKQANVKMGSGDEKPAEVNSEANWALEVMLTVSIATLNFTDLHDAFCEACGNVGLINECLELLEQLKSCTPEFDDQTTYLTTAENKDVKFSRRGSLIFELLGVLHNLSKRTNNKKHFDSRSAVETLLSFFRTKFPVYRMTALLSLAYLVDEKNNHLIMASEEPIEDILKLLDKASHSADQRSLGFSAAEIAWGLMHVATNDGNKKMIGQLGGIPLLVSMLKGPEDHEEERVAAMKALYMLSFDEANTDMIKTDHDTMALLISLQGSVNKEIQQAASGVMWEIEGKKEHSDSSGTSSFTSYSACILQLNQCSRTQAKSSHSAHRICSPSECS</sequence>
<evidence type="ECO:0000313" key="5">
    <source>
        <dbReference type="Proteomes" id="UP001163046"/>
    </source>
</evidence>
<dbReference type="PROSITE" id="PS50176">
    <property type="entry name" value="ARM_REPEAT"/>
    <property type="match status" value="1"/>
</dbReference>
<dbReference type="OrthoDB" id="5983238at2759"/>
<proteinExistence type="predicted"/>
<evidence type="ECO:0000256" key="1">
    <source>
        <dbReference type="PROSITE-ProRule" id="PRU00259"/>
    </source>
</evidence>
<dbReference type="GO" id="GO:0007165">
    <property type="term" value="P:signal transduction"/>
    <property type="evidence" value="ECO:0007669"/>
    <property type="project" value="InterPro"/>
</dbReference>
<gene>
    <name evidence="4" type="ORF">OS493_017328</name>
</gene>
<feature type="region of interest" description="Disordered" evidence="2">
    <location>
        <begin position="659"/>
        <end position="693"/>
    </location>
</feature>
<dbReference type="InterPro" id="IPR000225">
    <property type="entry name" value="Armadillo"/>
</dbReference>
<dbReference type="SUPFAM" id="SSF52200">
    <property type="entry name" value="Toll/Interleukin receptor TIR domain"/>
    <property type="match status" value="1"/>
</dbReference>
<dbReference type="InterPro" id="IPR035897">
    <property type="entry name" value="Toll_tir_struct_dom_sf"/>
</dbReference>
<feature type="repeat" description="ARM" evidence="1">
    <location>
        <begin position="889"/>
        <end position="928"/>
    </location>
</feature>
<dbReference type="InterPro" id="IPR011989">
    <property type="entry name" value="ARM-like"/>
</dbReference>
<evidence type="ECO:0000256" key="2">
    <source>
        <dbReference type="SAM" id="MobiDB-lite"/>
    </source>
</evidence>
<dbReference type="PANTHER" id="PTHR46270">
    <property type="entry name" value="ARMADILLO-TYPE FOLD-RELATED"/>
    <property type="match status" value="1"/>
</dbReference>
<dbReference type="InterPro" id="IPR016024">
    <property type="entry name" value="ARM-type_fold"/>
</dbReference>
<dbReference type="EMBL" id="MU825405">
    <property type="protein sequence ID" value="KAJ7391631.1"/>
    <property type="molecule type" value="Genomic_DNA"/>
</dbReference>
<dbReference type="Pfam" id="PF13676">
    <property type="entry name" value="TIR_2"/>
    <property type="match status" value="1"/>
</dbReference>
<dbReference type="AlphaFoldDB" id="A0A9X0D9M5"/>
<organism evidence="4 5">
    <name type="scientific">Desmophyllum pertusum</name>
    <dbReference type="NCBI Taxonomy" id="174260"/>
    <lineage>
        <taxon>Eukaryota</taxon>
        <taxon>Metazoa</taxon>
        <taxon>Cnidaria</taxon>
        <taxon>Anthozoa</taxon>
        <taxon>Hexacorallia</taxon>
        <taxon>Scleractinia</taxon>
        <taxon>Caryophylliina</taxon>
        <taxon>Caryophylliidae</taxon>
        <taxon>Desmophyllum</taxon>
    </lineage>
</organism>